<dbReference type="Gene3D" id="1.10.10.10">
    <property type="entry name" value="Winged helix-like DNA-binding domain superfamily/Winged helix DNA-binding domain"/>
    <property type="match status" value="1"/>
</dbReference>
<dbReference type="RefSeq" id="WP_406645759.1">
    <property type="nucleotide sequence ID" value="NZ_CP123584.1"/>
</dbReference>
<reference evidence="5 6" key="1">
    <citation type="submission" date="2023-04" db="EMBL/GenBank/DDBJ databases">
        <title>Complete genome sequence of Alisedimentitalea scapharcae.</title>
        <authorList>
            <person name="Rong J.-C."/>
            <person name="Yi M.-L."/>
            <person name="Zhao Q."/>
        </authorList>
    </citation>
    <scope>NUCLEOTIDE SEQUENCE [LARGE SCALE GENOMIC DNA]</scope>
    <source>
        <strain evidence="5 6">KCTC 42119</strain>
    </source>
</reference>
<proteinExistence type="predicted"/>
<sequence>MNVTPTQIPQDLRPTVDVIQAEILKRICFLDYPPGRQLKEADLAQEFGVSRTPVRDAISRIKHLGLVETRNGVGTVVVALPDDQIRHVYEMRLHLATLIGTLSPRKITAPDRQRVEDLLVEVKALEQEFDPRRYVELNHRLHILVVDLIGNTSLQSFWWQTYCQAASTWHRIAKLTGADAATALVREVQDLVQAMEHGDLSAVGFVQRIHIGYGFDRIQKHLLHSE</sequence>
<dbReference type="PANTHER" id="PTHR43537:SF5">
    <property type="entry name" value="UXU OPERON TRANSCRIPTIONAL REGULATOR"/>
    <property type="match status" value="1"/>
</dbReference>
<keyword evidence="2" id="KW-0238">DNA-binding</keyword>
<dbReference type="SMART" id="SM00345">
    <property type="entry name" value="HTH_GNTR"/>
    <property type="match status" value="1"/>
</dbReference>
<dbReference type="PANTHER" id="PTHR43537">
    <property type="entry name" value="TRANSCRIPTIONAL REGULATOR, GNTR FAMILY"/>
    <property type="match status" value="1"/>
</dbReference>
<dbReference type="SMART" id="SM00895">
    <property type="entry name" value="FCD"/>
    <property type="match status" value="1"/>
</dbReference>
<evidence type="ECO:0000259" key="4">
    <source>
        <dbReference type="PROSITE" id="PS50949"/>
    </source>
</evidence>
<feature type="domain" description="HTH gntR-type" evidence="4">
    <location>
        <begin position="13"/>
        <end position="80"/>
    </location>
</feature>
<dbReference type="PROSITE" id="PS50949">
    <property type="entry name" value="HTH_GNTR"/>
    <property type="match status" value="1"/>
</dbReference>
<accession>A0ABZ2XQK8</accession>
<dbReference type="SUPFAM" id="SSF46785">
    <property type="entry name" value="Winged helix' DNA-binding domain"/>
    <property type="match status" value="1"/>
</dbReference>
<keyword evidence="6" id="KW-1185">Reference proteome</keyword>
<evidence type="ECO:0000313" key="5">
    <source>
        <dbReference type="EMBL" id="WZK88373.1"/>
    </source>
</evidence>
<dbReference type="CDD" id="cd07377">
    <property type="entry name" value="WHTH_GntR"/>
    <property type="match status" value="1"/>
</dbReference>
<dbReference type="InterPro" id="IPR000524">
    <property type="entry name" value="Tscrpt_reg_HTH_GntR"/>
</dbReference>
<keyword evidence="3" id="KW-0804">Transcription</keyword>
<protein>
    <submittedName>
        <fullName evidence="5">GntR family transcriptional regulator</fullName>
    </submittedName>
</protein>
<dbReference type="Pfam" id="PF07729">
    <property type="entry name" value="FCD"/>
    <property type="match status" value="1"/>
</dbReference>
<organism evidence="5 6">
    <name type="scientific">Aliisedimentitalea scapharcae</name>
    <dbReference type="NCBI Taxonomy" id="1524259"/>
    <lineage>
        <taxon>Bacteria</taxon>
        <taxon>Pseudomonadati</taxon>
        <taxon>Pseudomonadota</taxon>
        <taxon>Alphaproteobacteria</taxon>
        <taxon>Rhodobacterales</taxon>
        <taxon>Roseobacteraceae</taxon>
        <taxon>Aliisedimentitalea</taxon>
    </lineage>
</organism>
<dbReference type="Proteomes" id="UP001623232">
    <property type="component" value="Chromosome"/>
</dbReference>
<evidence type="ECO:0000256" key="2">
    <source>
        <dbReference type="ARBA" id="ARBA00023125"/>
    </source>
</evidence>
<evidence type="ECO:0000313" key="6">
    <source>
        <dbReference type="Proteomes" id="UP001623232"/>
    </source>
</evidence>
<gene>
    <name evidence="5" type="ORF">QEZ52_17485</name>
</gene>
<dbReference type="Pfam" id="PF00392">
    <property type="entry name" value="GntR"/>
    <property type="match status" value="1"/>
</dbReference>
<dbReference type="EMBL" id="CP123584">
    <property type="protein sequence ID" value="WZK88373.1"/>
    <property type="molecule type" value="Genomic_DNA"/>
</dbReference>
<dbReference type="InterPro" id="IPR036388">
    <property type="entry name" value="WH-like_DNA-bd_sf"/>
</dbReference>
<evidence type="ECO:0000256" key="3">
    <source>
        <dbReference type="ARBA" id="ARBA00023163"/>
    </source>
</evidence>
<dbReference type="Gene3D" id="1.20.120.530">
    <property type="entry name" value="GntR ligand-binding domain-like"/>
    <property type="match status" value="1"/>
</dbReference>
<dbReference type="InterPro" id="IPR011711">
    <property type="entry name" value="GntR_C"/>
</dbReference>
<evidence type="ECO:0000256" key="1">
    <source>
        <dbReference type="ARBA" id="ARBA00023015"/>
    </source>
</evidence>
<keyword evidence="1" id="KW-0805">Transcription regulation</keyword>
<name>A0ABZ2XQK8_9RHOB</name>
<dbReference type="SUPFAM" id="SSF48008">
    <property type="entry name" value="GntR ligand-binding domain-like"/>
    <property type="match status" value="1"/>
</dbReference>
<dbReference type="InterPro" id="IPR036390">
    <property type="entry name" value="WH_DNA-bd_sf"/>
</dbReference>
<dbReference type="InterPro" id="IPR008920">
    <property type="entry name" value="TF_FadR/GntR_C"/>
</dbReference>